<evidence type="ECO:0000256" key="5">
    <source>
        <dbReference type="SAM" id="MobiDB-lite"/>
    </source>
</evidence>
<dbReference type="InterPro" id="IPR006118">
    <property type="entry name" value="Recombinase_CS"/>
</dbReference>
<dbReference type="Gene3D" id="3.40.50.1390">
    <property type="entry name" value="Resolvase, N-terminal catalytic domain"/>
    <property type="match status" value="1"/>
</dbReference>
<dbReference type="PROSITE" id="PS51736">
    <property type="entry name" value="RECOMBINASES_3"/>
    <property type="match status" value="1"/>
</dbReference>
<dbReference type="PANTHER" id="PTHR30461:SF2">
    <property type="entry name" value="SERINE RECOMBINASE PINE-RELATED"/>
    <property type="match status" value="1"/>
</dbReference>
<accession>A0ABU0W5L7</accession>
<feature type="compositionally biased region" description="Basic and acidic residues" evidence="5">
    <location>
        <begin position="228"/>
        <end position="239"/>
    </location>
</feature>
<keyword evidence="1" id="KW-0229">DNA integration</keyword>
<dbReference type="Proteomes" id="UP001239019">
    <property type="component" value="Unassembled WGS sequence"/>
</dbReference>
<dbReference type="InterPro" id="IPR050639">
    <property type="entry name" value="SSR_resolvase"/>
</dbReference>
<feature type="active site" description="O-(5'-phospho-DNA)-serine intermediate" evidence="4">
    <location>
        <position position="10"/>
    </location>
</feature>
<dbReference type="SUPFAM" id="SSF53041">
    <property type="entry name" value="Resolvase-like"/>
    <property type="match status" value="1"/>
</dbReference>
<dbReference type="RefSeq" id="WP_306727775.1">
    <property type="nucleotide sequence ID" value="NZ_JAVDDT010000002.1"/>
</dbReference>
<gene>
    <name evidence="7" type="ORF">RBH19_05360</name>
</gene>
<protein>
    <submittedName>
        <fullName evidence="7">Recombinase family protein</fullName>
    </submittedName>
</protein>
<evidence type="ECO:0000313" key="8">
    <source>
        <dbReference type="Proteomes" id="UP001239019"/>
    </source>
</evidence>
<dbReference type="CDD" id="cd00338">
    <property type="entry name" value="Ser_Recombinase"/>
    <property type="match status" value="1"/>
</dbReference>
<feature type="region of interest" description="Disordered" evidence="5">
    <location>
        <begin position="228"/>
        <end position="247"/>
    </location>
</feature>
<proteinExistence type="predicted"/>
<organism evidence="7 8">
    <name type="scientific">Natronospira bacteriovora</name>
    <dbReference type="NCBI Taxonomy" id="3069753"/>
    <lineage>
        <taxon>Bacteria</taxon>
        <taxon>Pseudomonadati</taxon>
        <taxon>Pseudomonadota</taxon>
        <taxon>Gammaproteobacteria</taxon>
        <taxon>Natronospirales</taxon>
        <taxon>Natronospiraceae</taxon>
        <taxon>Natronospira</taxon>
    </lineage>
</organism>
<sequence>MRLIGYIRVSTDEQARDGHSLMTQRRQIEAFAGAQGDEIVHWVSDEGVSASKPLDSRLGGGRLIEDMETFDADGVIVQRLDRLFRLGVDAITTGTWFREQGRAIKSVSEGIDISTRAGWLSFFMLVAVAENERLTISERAKETSDALREQGRVWGPVPYGCVEVDGRVYRDPAAWALREQIVGWKQTMSYRALSDHLRAHNIPSPAGKNRWSISTLRAVVMNHHDYESIPPLPEDHETEVSGEVADA</sequence>
<dbReference type="Pfam" id="PF00239">
    <property type="entry name" value="Resolvase"/>
    <property type="match status" value="1"/>
</dbReference>
<dbReference type="InterPro" id="IPR036162">
    <property type="entry name" value="Resolvase-like_N_sf"/>
</dbReference>
<dbReference type="PANTHER" id="PTHR30461">
    <property type="entry name" value="DNA-INVERTASE FROM LAMBDOID PROPHAGE"/>
    <property type="match status" value="1"/>
</dbReference>
<reference evidence="7 8" key="1">
    <citation type="submission" date="2023-08" db="EMBL/GenBank/DDBJ databases">
        <title>Whole-genome sequencing of halo(alkali)philic microorganisms from hypersaline lakes.</title>
        <authorList>
            <person name="Sorokin D.Y."/>
            <person name="Abbas B."/>
            <person name="Merkel A.Y."/>
        </authorList>
    </citation>
    <scope>NUCLEOTIDE SEQUENCE [LARGE SCALE GENOMIC DNA]</scope>
    <source>
        <strain evidence="7 8">AB-CW4</strain>
    </source>
</reference>
<keyword evidence="8" id="KW-1185">Reference proteome</keyword>
<dbReference type="PROSITE" id="PS00397">
    <property type="entry name" value="RECOMBINASES_1"/>
    <property type="match status" value="1"/>
</dbReference>
<keyword evidence="3" id="KW-0233">DNA recombination</keyword>
<evidence type="ECO:0000256" key="4">
    <source>
        <dbReference type="PROSITE-ProRule" id="PRU10137"/>
    </source>
</evidence>
<keyword evidence="2" id="KW-0238">DNA-binding</keyword>
<dbReference type="EMBL" id="JAVDDT010000002">
    <property type="protein sequence ID" value="MDQ2069291.1"/>
    <property type="molecule type" value="Genomic_DNA"/>
</dbReference>
<dbReference type="SMART" id="SM00857">
    <property type="entry name" value="Resolvase"/>
    <property type="match status" value="1"/>
</dbReference>
<evidence type="ECO:0000256" key="3">
    <source>
        <dbReference type="ARBA" id="ARBA00023172"/>
    </source>
</evidence>
<evidence type="ECO:0000313" key="7">
    <source>
        <dbReference type="EMBL" id="MDQ2069291.1"/>
    </source>
</evidence>
<dbReference type="InterPro" id="IPR006119">
    <property type="entry name" value="Resolv_N"/>
</dbReference>
<feature type="domain" description="Resolvase/invertase-type recombinase catalytic" evidence="6">
    <location>
        <begin position="2"/>
        <end position="151"/>
    </location>
</feature>
<name>A0ABU0W5L7_9GAMM</name>
<evidence type="ECO:0000256" key="1">
    <source>
        <dbReference type="ARBA" id="ARBA00022908"/>
    </source>
</evidence>
<evidence type="ECO:0000256" key="2">
    <source>
        <dbReference type="ARBA" id="ARBA00023125"/>
    </source>
</evidence>
<comment type="caution">
    <text evidence="7">The sequence shown here is derived from an EMBL/GenBank/DDBJ whole genome shotgun (WGS) entry which is preliminary data.</text>
</comment>
<evidence type="ECO:0000259" key="6">
    <source>
        <dbReference type="PROSITE" id="PS51736"/>
    </source>
</evidence>